<dbReference type="EMBL" id="JAKOAV010000003">
    <property type="protein sequence ID" value="MDF9407281.1"/>
    <property type="molecule type" value="Genomic_DNA"/>
</dbReference>
<comment type="caution">
    <text evidence="7">The sequence shown here is derived from an EMBL/GenBank/DDBJ whole genome shotgun (WGS) entry which is preliminary data.</text>
</comment>
<dbReference type="AlphaFoldDB" id="A0A9X4H0H2"/>
<evidence type="ECO:0000259" key="6">
    <source>
        <dbReference type="Pfam" id="PF06925"/>
    </source>
</evidence>
<dbReference type="PANTHER" id="PTHR43025:SF3">
    <property type="entry name" value="MONOGALACTOSYLDIACYLGLYCEROL SYNTHASE 1, CHLOROPLASTIC"/>
    <property type="match status" value="1"/>
</dbReference>
<comment type="subcellular location">
    <subcellularLocation>
        <location evidence="1">Membrane</location>
    </subcellularLocation>
</comment>
<dbReference type="EC" id="2.4.-.-" evidence="7"/>
<keyword evidence="8" id="KW-1185">Reference proteome</keyword>
<dbReference type="PANTHER" id="PTHR43025">
    <property type="entry name" value="MONOGALACTOSYLDIACYLGLYCEROL SYNTHASE"/>
    <property type="match status" value="1"/>
</dbReference>
<reference evidence="7" key="1">
    <citation type="submission" date="2022-02" db="EMBL/GenBank/DDBJ databases">
        <authorList>
            <person name="Leng L."/>
        </authorList>
    </citation>
    <scope>NUCLEOTIDE SEQUENCE</scope>
    <source>
        <strain evidence="7">JI</strain>
    </source>
</reference>
<dbReference type="Proteomes" id="UP001154312">
    <property type="component" value="Unassembled WGS sequence"/>
</dbReference>
<evidence type="ECO:0000259" key="5">
    <source>
        <dbReference type="Pfam" id="PF04101"/>
    </source>
</evidence>
<feature type="domain" description="Glycosyl transferase family 28 C-terminal" evidence="5">
    <location>
        <begin position="212"/>
        <end position="344"/>
    </location>
</feature>
<keyword evidence="4 7" id="KW-0808">Transferase</keyword>
<protein>
    <submittedName>
        <fullName evidence="7">Glycosyltransferase</fullName>
        <ecNumber evidence="7">2.4.-.-</ecNumber>
    </submittedName>
</protein>
<dbReference type="Pfam" id="PF04101">
    <property type="entry name" value="Glyco_tran_28_C"/>
    <property type="match status" value="1"/>
</dbReference>
<dbReference type="GO" id="GO:0016758">
    <property type="term" value="F:hexosyltransferase activity"/>
    <property type="evidence" value="ECO:0007669"/>
    <property type="project" value="InterPro"/>
</dbReference>
<dbReference type="SUPFAM" id="SSF53756">
    <property type="entry name" value="UDP-Glycosyltransferase/glycogen phosphorylase"/>
    <property type="match status" value="1"/>
</dbReference>
<dbReference type="Pfam" id="PF06925">
    <property type="entry name" value="MGDG_synth"/>
    <property type="match status" value="1"/>
</dbReference>
<keyword evidence="3 7" id="KW-0328">Glycosyltransferase</keyword>
<dbReference type="InterPro" id="IPR050519">
    <property type="entry name" value="Glycosyltransf_28_UgtP"/>
</dbReference>
<dbReference type="GO" id="GO:0009247">
    <property type="term" value="P:glycolipid biosynthetic process"/>
    <property type="evidence" value="ECO:0007669"/>
    <property type="project" value="InterPro"/>
</dbReference>
<proteinExistence type="inferred from homology"/>
<dbReference type="InterPro" id="IPR009695">
    <property type="entry name" value="Diacylglyc_glucosyltr_N"/>
</dbReference>
<gene>
    <name evidence="7" type="ORF">L7E55_02735</name>
</gene>
<sequence length="383" mass="41526">MLNKILILSVTVGNGHMRAAEAIKKAAGNLYPEIEVSILDTFRYASPFLEKVILGTYMEILKMSPVIYGYLYRQAEKGQPLSGRGKLEFNRILNLLVAPRLVKYIKDFQPEVIVCTHPFPVGIMSYMKKKGIFKGPVFATITDFTIHSFWIFPGVDYYLIGAEQLQPECAAFGIKPDNARATGIPIDPAFERRYDKKEVRKKLGLNPELPAILITGGGLGMGHLESTVKELGESIGDCQLMVVAGTNASLRDRLLNIAPDLSCAVKIYGYVNNIHELMAAADLLIGKPGGLSCAEAMAIGLPVFIIDPLPGQEERNAQFLAGAGAGVRVDERNMAGQVKAYLTDSGRLGLMTRAAAALGKPKSARNAVLIMEKAVAGVSSLTR</sequence>
<comment type="similarity">
    <text evidence="2">Belongs to the glycosyltransferase 28 family.</text>
</comment>
<dbReference type="RefSeq" id="WP_277442477.1">
    <property type="nucleotide sequence ID" value="NZ_JAKOAV010000003.1"/>
</dbReference>
<feature type="domain" description="Diacylglycerol glucosyltransferase N-terminal" evidence="6">
    <location>
        <begin position="16"/>
        <end position="186"/>
    </location>
</feature>
<evidence type="ECO:0000313" key="8">
    <source>
        <dbReference type="Proteomes" id="UP001154312"/>
    </source>
</evidence>
<evidence type="ECO:0000313" key="7">
    <source>
        <dbReference type="EMBL" id="MDF9407281.1"/>
    </source>
</evidence>
<organism evidence="7 8">
    <name type="scientific">Pelotomaculum isophthalicicum JI</name>
    <dbReference type="NCBI Taxonomy" id="947010"/>
    <lineage>
        <taxon>Bacteria</taxon>
        <taxon>Bacillati</taxon>
        <taxon>Bacillota</taxon>
        <taxon>Clostridia</taxon>
        <taxon>Eubacteriales</taxon>
        <taxon>Desulfotomaculaceae</taxon>
        <taxon>Pelotomaculum</taxon>
    </lineage>
</organism>
<evidence type="ECO:0000256" key="3">
    <source>
        <dbReference type="ARBA" id="ARBA00022676"/>
    </source>
</evidence>
<evidence type="ECO:0000256" key="1">
    <source>
        <dbReference type="ARBA" id="ARBA00004370"/>
    </source>
</evidence>
<evidence type="ECO:0000256" key="4">
    <source>
        <dbReference type="ARBA" id="ARBA00022679"/>
    </source>
</evidence>
<dbReference type="InterPro" id="IPR007235">
    <property type="entry name" value="Glyco_trans_28_C"/>
</dbReference>
<dbReference type="GO" id="GO:0016020">
    <property type="term" value="C:membrane"/>
    <property type="evidence" value="ECO:0007669"/>
    <property type="project" value="UniProtKB-SubCell"/>
</dbReference>
<name>A0A9X4H0H2_9FIRM</name>
<accession>A0A9X4H0H2</accession>
<dbReference type="Gene3D" id="3.40.50.2000">
    <property type="entry name" value="Glycogen Phosphorylase B"/>
    <property type="match status" value="1"/>
</dbReference>
<evidence type="ECO:0000256" key="2">
    <source>
        <dbReference type="ARBA" id="ARBA00006962"/>
    </source>
</evidence>